<accession>K0B2X1</accession>
<proteinExistence type="predicted"/>
<protein>
    <recommendedName>
        <fullName evidence="1">CHAT domain-containing protein</fullName>
    </recommendedName>
</protein>
<dbReference type="HOGENOM" id="CLU_345034_0_0_2"/>
<dbReference type="Proteomes" id="UP000006101">
    <property type="component" value="Chromosome"/>
</dbReference>
<reference evidence="2 3" key="1">
    <citation type="journal article" date="2012" name="J. Bacteriol.">
        <title>Draft Genome Sequence of an Ammonia-Oxidizing Archaeon, "Candidatus Nitrosopumilus koreensis" AR1, from Marine Sediment.</title>
        <authorList>
            <person name="Park S.J."/>
            <person name="Kim J.G."/>
            <person name="Jung M.Y."/>
            <person name="Kim S.J."/>
            <person name="Cha I.T."/>
            <person name="Kwon K."/>
            <person name="Lee J.H."/>
            <person name="Rhee S.K."/>
        </authorList>
    </citation>
    <scope>NUCLEOTIDE SEQUENCE [LARGE SCALE GENOMIC DNA]</scope>
    <source>
        <strain evidence="2 3">AR1</strain>
    </source>
</reference>
<dbReference type="PATRIC" id="fig|1229908.8.peg.499"/>
<dbReference type="AlphaFoldDB" id="K0B2X1"/>
<sequence length="819" mass="94177">MNQEEKLLNDIFDIAISDPANLMNFLKQNQNQVSFELAERAKKIADHEASSNRLGNATAAYRGATNIFLLLGYRKEALYCYFQFWQIQYMLCKQPSDYLAVREQISSLLEKCLEVKAEYLIFRIYFVMADSAFWASEETKTPKDKDDLLLTVLQDLSNATKSIEGNNERVWIEQYVSLVSTIISKVNSNFFLLEQEKKFKDEVLEEITQGIEKQVETNFVYQKIPSDLNKTCQTLTNLAYLSYRYGDMKVGSERFRIASEVALTAKNDGIWLDIISKWHSIEKEYNDNLQELKKLQDSIFDKMESFRKSFKSRAGRLWCTQFIESSLSEILQSILRERKDEQIFEIIERLKARTLLDYMQIKPKEFQDKKISEIIFDKEKKLLRFNSPTSKSNVPEIIQFEGQLMSRLSIGTAFDRSERHLQQEEIEELYRLHNAGFEKTSNVTTMRKIQTSLKGDEILLEFFMPNHPTHPSIELWVIIITSKESKVLQIPLDSLKNPGMIGIMSIDGQQPLDVSPLGNFIGGLRVDIQEGTEKKAIKKLEECYDLIILPIIESGFELQNFKRCIIVPHGVLHYLPFAALKSKDGSFLIEHVEIIFAPSSTIFYELRKKQIPEFSSFLALGNPDLSKFKLPPLKESAKELESINEYVDKLESFIYNKEKATESILRKQSSGKSIIHFATHGEFPEEDIIDSHRIMLTPSKTHDGNLNADEIRTLKLNSAGLVILSICNGGIYRCGPGDEPYGLVPAFFISGVRNVIGSIWPLEDKIGRYFMEEYYSHLLVEGVSRAIQKTCKAFIRDKLPIRTWTSFILIGDGQSHTSN</sequence>
<evidence type="ECO:0000259" key="1">
    <source>
        <dbReference type="Pfam" id="PF12770"/>
    </source>
</evidence>
<dbReference type="EMBL" id="CP003842">
    <property type="protein sequence ID" value="AFS80368.1"/>
    <property type="molecule type" value="Genomic_DNA"/>
</dbReference>
<dbReference type="GeneID" id="13725914"/>
<keyword evidence="3" id="KW-1185">Reference proteome</keyword>
<dbReference type="STRING" id="1229908.NKOR_02350"/>
<name>K0B2X1_9ARCH</name>
<evidence type="ECO:0000313" key="2">
    <source>
        <dbReference type="EMBL" id="AFS80368.1"/>
    </source>
</evidence>
<organism evidence="2 3">
    <name type="scientific">Candidatus Nitrosopumilus koreensis AR1</name>
    <dbReference type="NCBI Taxonomy" id="1229908"/>
    <lineage>
        <taxon>Archaea</taxon>
        <taxon>Nitrososphaerota</taxon>
        <taxon>Nitrososphaeria</taxon>
        <taxon>Nitrosopumilales</taxon>
        <taxon>Nitrosopumilaceae</taxon>
        <taxon>Nitrosopumilus</taxon>
    </lineage>
</organism>
<dbReference type="RefSeq" id="WP_014962757.1">
    <property type="nucleotide sequence ID" value="NC_018655.1"/>
</dbReference>
<evidence type="ECO:0000313" key="3">
    <source>
        <dbReference type="Proteomes" id="UP000006101"/>
    </source>
</evidence>
<dbReference type="InterPro" id="IPR024983">
    <property type="entry name" value="CHAT_dom"/>
</dbReference>
<feature type="domain" description="CHAT" evidence="1">
    <location>
        <begin position="540"/>
        <end position="812"/>
    </location>
</feature>
<dbReference type="Pfam" id="PF12770">
    <property type="entry name" value="CHAT"/>
    <property type="match status" value="1"/>
</dbReference>
<dbReference type="KEGG" id="nkr:NKOR_02350"/>
<gene>
    <name evidence="2" type="ORF">NKOR_02350</name>
</gene>